<keyword evidence="2" id="KW-1185">Reference proteome</keyword>
<accession>A0ABD5VY27</accession>
<dbReference type="AlphaFoldDB" id="A0ABD5VY27"/>
<organism evidence="1 2">
    <name type="scientific">Halovenus salina</name>
    <dbReference type="NCBI Taxonomy" id="1510225"/>
    <lineage>
        <taxon>Archaea</taxon>
        <taxon>Methanobacteriati</taxon>
        <taxon>Methanobacteriota</taxon>
        <taxon>Stenosarchaea group</taxon>
        <taxon>Halobacteria</taxon>
        <taxon>Halobacteriales</taxon>
        <taxon>Haloarculaceae</taxon>
        <taxon>Halovenus</taxon>
    </lineage>
</organism>
<dbReference type="Pfam" id="PF11848">
    <property type="entry name" value="DUF3368"/>
    <property type="match status" value="1"/>
</dbReference>
<sequence>MTMRVYVDATPLYDLGQIGDLGLLGVVEGDLSIPQAVVDQITVEPAATNLERFLTEHAVDTDPAPAEYLDDAARLLDAGERTSDVHLVAGLLASRDRGEAFALVSDDRRLRAVADGLGATVTGTFGVVVCASLGDKYFPASQAKRVLRRTDHHGIQMTGRLRERAIGEVD</sequence>
<dbReference type="EMBL" id="JBHSZI010000001">
    <property type="protein sequence ID" value="MFC7058153.1"/>
    <property type="molecule type" value="Genomic_DNA"/>
</dbReference>
<reference evidence="1 2" key="1">
    <citation type="journal article" date="2019" name="Int. J. Syst. Evol. Microbiol.">
        <title>The Global Catalogue of Microorganisms (GCM) 10K type strain sequencing project: providing services to taxonomists for standard genome sequencing and annotation.</title>
        <authorList>
            <consortium name="The Broad Institute Genomics Platform"/>
            <consortium name="The Broad Institute Genome Sequencing Center for Infectious Disease"/>
            <person name="Wu L."/>
            <person name="Ma J."/>
        </authorList>
    </citation>
    <scope>NUCLEOTIDE SEQUENCE [LARGE SCALE GENOMIC DNA]</scope>
    <source>
        <strain evidence="1 2">JCM 30072</strain>
    </source>
</reference>
<dbReference type="PANTHER" id="PTHR39550">
    <property type="entry name" value="SLL0658 PROTEIN"/>
    <property type="match status" value="1"/>
</dbReference>
<evidence type="ECO:0000313" key="1">
    <source>
        <dbReference type="EMBL" id="MFC7058153.1"/>
    </source>
</evidence>
<proteinExistence type="predicted"/>
<name>A0ABD5VY27_9EURY</name>
<dbReference type="RefSeq" id="WP_382184993.1">
    <property type="nucleotide sequence ID" value="NZ_JBHSZI010000001.1"/>
</dbReference>
<protein>
    <recommendedName>
        <fullName evidence="3">PIN domain-containing protein</fullName>
    </recommendedName>
</protein>
<comment type="caution">
    <text evidence="1">The sequence shown here is derived from an EMBL/GenBank/DDBJ whole genome shotgun (WGS) entry which is preliminary data.</text>
</comment>
<evidence type="ECO:0008006" key="3">
    <source>
        <dbReference type="Google" id="ProtNLM"/>
    </source>
</evidence>
<dbReference type="PANTHER" id="PTHR39550:SF1">
    <property type="entry name" value="SLL0658 PROTEIN"/>
    <property type="match status" value="1"/>
</dbReference>
<gene>
    <name evidence="1" type="ORF">ACFQQG_08160</name>
</gene>
<dbReference type="Proteomes" id="UP001596445">
    <property type="component" value="Unassembled WGS sequence"/>
</dbReference>
<evidence type="ECO:0000313" key="2">
    <source>
        <dbReference type="Proteomes" id="UP001596445"/>
    </source>
</evidence>
<dbReference type="InterPro" id="IPR021799">
    <property type="entry name" value="PIN-like_prokaryotic"/>
</dbReference>